<dbReference type="GO" id="GO:0015485">
    <property type="term" value="F:cholesterol binding"/>
    <property type="evidence" value="ECO:0007669"/>
    <property type="project" value="TreeGrafter"/>
</dbReference>
<dbReference type="GO" id="GO:0097038">
    <property type="term" value="C:perinuclear endoplasmic reticulum"/>
    <property type="evidence" value="ECO:0007669"/>
    <property type="project" value="TreeGrafter"/>
</dbReference>
<evidence type="ECO:0000256" key="1">
    <source>
        <dbReference type="ARBA" id="ARBA00008842"/>
    </source>
</evidence>
<comment type="caution">
    <text evidence="3">The sequence shown here is derived from an EMBL/GenBank/DDBJ whole genome shotgun (WGS) entry which is preliminary data.</text>
</comment>
<evidence type="ECO:0000313" key="4">
    <source>
        <dbReference type="Proteomes" id="UP000527355"/>
    </source>
</evidence>
<accession>A0A7J7T2Q1</accession>
<dbReference type="SUPFAM" id="SSF144000">
    <property type="entry name" value="Oxysterol-binding protein-like"/>
    <property type="match status" value="1"/>
</dbReference>
<evidence type="ECO:0000256" key="2">
    <source>
        <dbReference type="SAM" id="Coils"/>
    </source>
</evidence>
<dbReference type="FunFam" id="2.40.160.120:FF:000001">
    <property type="entry name" value="Oxysterol-binding protein"/>
    <property type="match status" value="1"/>
</dbReference>
<dbReference type="InterPro" id="IPR000648">
    <property type="entry name" value="Oxysterol-bd"/>
</dbReference>
<feature type="coiled-coil region" evidence="2">
    <location>
        <begin position="209"/>
        <end position="236"/>
    </location>
</feature>
<dbReference type="GO" id="GO:0031965">
    <property type="term" value="C:nuclear membrane"/>
    <property type="evidence" value="ECO:0007669"/>
    <property type="project" value="TreeGrafter"/>
</dbReference>
<comment type="similarity">
    <text evidence="1">Belongs to the OSBP family.</text>
</comment>
<dbReference type="PANTHER" id="PTHR10972">
    <property type="entry name" value="OXYSTEROL-BINDING PROTEIN-RELATED"/>
    <property type="match status" value="1"/>
</dbReference>
<dbReference type="AlphaFoldDB" id="A0A7J7T2Q1"/>
<dbReference type="GO" id="GO:0005886">
    <property type="term" value="C:plasma membrane"/>
    <property type="evidence" value="ECO:0007669"/>
    <property type="project" value="TreeGrafter"/>
</dbReference>
<gene>
    <name evidence="3" type="ORF">mMyoMyo1_000113</name>
</gene>
<dbReference type="FunFam" id="3.30.70.3490:FF:000002">
    <property type="entry name" value="Oxysterol-binding protein"/>
    <property type="match status" value="1"/>
</dbReference>
<evidence type="ECO:0008006" key="5">
    <source>
        <dbReference type="Google" id="ProtNLM"/>
    </source>
</evidence>
<proteinExistence type="inferred from homology"/>
<dbReference type="GO" id="GO:0005829">
    <property type="term" value="C:cytosol"/>
    <property type="evidence" value="ECO:0007669"/>
    <property type="project" value="TreeGrafter"/>
</dbReference>
<reference evidence="3 4" key="1">
    <citation type="journal article" date="2020" name="Nature">
        <title>Six reference-quality genomes reveal evolution of bat adaptations.</title>
        <authorList>
            <person name="Jebb D."/>
            <person name="Huang Z."/>
            <person name="Pippel M."/>
            <person name="Hughes G.M."/>
            <person name="Lavrichenko K."/>
            <person name="Devanna P."/>
            <person name="Winkler S."/>
            <person name="Jermiin L.S."/>
            <person name="Skirmuntt E.C."/>
            <person name="Katzourakis A."/>
            <person name="Burkitt-Gray L."/>
            <person name="Ray D.A."/>
            <person name="Sullivan K.A.M."/>
            <person name="Roscito J.G."/>
            <person name="Kirilenko B.M."/>
            <person name="Davalos L.M."/>
            <person name="Corthals A.P."/>
            <person name="Power M.L."/>
            <person name="Jones G."/>
            <person name="Ransome R.D."/>
            <person name="Dechmann D.K.N."/>
            <person name="Locatelli A.G."/>
            <person name="Puechmaille S.J."/>
            <person name="Fedrigo O."/>
            <person name="Jarvis E.D."/>
            <person name="Hiller M."/>
            <person name="Vernes S.C."/>
            <person name="Myers E.W."/>
            <person name="Teeling E.C."/>
        </authorList>
    </citation>
    <scope>NUCLEOTIDE SEQUENCE [LARGE SCALE GENOMIC DNA]</scope>
    <source>
        <strain evidence="3">MMyoMyo1</strain>
        <tissue evidence="3">Flight muscle</tissue>
    </source>
</reference>
<dbReference type="PANTHER" id="PTHR10972:SF85">
    <property type="entry name" value="OXYSTEROL-BINDING PROTEIN-RELATED PROTEIN 7"/>
    <property type="match status" value="1"/>
</dbReference>
<organism evidence="3 4">
    <name type="scientific">Myotis myotis</name>
    <name type="common">Greater mouse-eared bat</name>
    <name type="synonym">Vespertilio myotis</name>
    <dbReference type="NCBI Taxonomy" id="51298"/>
    <lineage>
        <taxon>Eukaryota</taxon>
        <taxon>Metazoa</taxon>
        <taxon>Chordata</taxon>
        <taxon>Craniata</taxon>
        <taxon>Vertebrata</taxon>
        <taxon>Euteleostomi</taxon>
        <taxon>Mammalia</taxon>
        <taxon>Eutheria</taxon>
        <taxon>Laurasiatheria</taxon>
        <taxon>Chiroptera</taxon>
        <taxon>Yangochiroptera</taxon>
        <taxon>Vespertilionidae</taxon>
        <taxon>Myotis</taxon>
    </lineage>
</organism>
<protein>
    <recommendedName>
        <fullName evidence="5">Oxysterol binding protein like 2</fullName>
    </recommendedName>
</protein>
<keyword evidence="4" id="KW-1185">Reference proteome</keyword>
<evidence type="ECO:0000313" key="3">
    <source>
        <dbReference type="EMBL" id="KAF6294986.1"/>
    </source>
</evidence>
<dbReference type="Proteomes" id="UP000527355">
    <property type="component" value="Unassembled WGS sequence"/>
</dbReference>
<dbReference type="Pfam" id="PF01237">
    <property type="entry name" value="Oxysterol_BP"/>
    <property type="match status" value="1"/>
</dbReference>
<dbReference type="InterPro" id="IPR037239">
    <property type="entry name" value="OSBP_sf"/>
</dbReference>
<dbReference type="EMBL" id="JABWUV010000017">
    <property type="protein sequence ID" value="KAF6294986.1"/>
    <property type="molecule type" value="Genomic_DNA"/>
</dbReference>
<name>A0A7J7T2Q1_MYOMY</name>
<keyword evidence="2" id="KW-0175">Coiled coil</keyword>
<sequence>MEEQVLGEIPGDCACGDSERESAQQFPTEKGEAVELGRAGRAHRRHLMQWLSHFFYHDSQFGDHFEWNKVTSCIHNILSGQRWIEHYGEVLIRNTKDSSCHCKITFCKAKYWSSNIHEVQGAVFSRSGRVLHRLFGKWNEGLYRGPLPGGQCIWKPNSMPPDHERNFGFTQFALELNELTAELKRSLPSTDTRLRPDQRYLEEGNIQAAEAQKRRIEQLQRDRRRVMEENNIVHQARFFRRQTDGSGKEWWVTNNTYWRLRAEPGYGNLDGAVLW</sequence>
<dbReference type="Gene3D" id="2.40.160.120">
    <property type="match status" value="1"/>
</dbReference>
<dbReference type="Gene3D" id="3.30.70.3490">
    <property type="match status" value="1"/>
</dbReference>
<dbReference type="GO" id="GO:0120009">
    <property type="term" value="P:intermembrane lipid transfer"/>
    <property type="evidence" value="ECO:0007669"/>
    <property type="project" value="UniProtKB-ARBA"/>
</dbReference>